<reference evidence="1 2" key="1">
    <citation type="submission" date="2023-02" db="EMBL/GenBank/DDBJ databases">
        <title>Evolution of Hrp T3SS in non-pathogenic Pseudomonas fluorescens.</title>
        <authorList>
            <person name="Liao K."/>
            <person name="Wei H."/>
            <person name="Gu Y."/>
        </authorList>
    </citation>
    <scope>NUCLEOTIDE SEQUENCE [LARGE SCALE GENOMIC DNA]</scope>
    <source>
        <strain evidence="1 2">FP607</strain>
    </source>
</reference>
<dbReference type="EMBL" id="CP117430">
    <property type="protein sequence ID" value="WLI17074.1"/>
    <property type="molecule type" value="Genomic_DNA"/>
</dbReference>
<name>A0ABY9GMU7_9PSED</name>
<sequence length="186" mass="20383">MSDAQQAQADILALSVAVLKARAAVVDAGGYDETIDQLRFAFDDAGGDIRAFKKGVLDDLEVRRKVAQQARKVESETAHRLLNDEVAMAERVNSRELDAEAEHLELKCRVASSEYQRKFAALIKTGLTESQVLAAIGPEPDVKALTLRAQELRHNAEGRRQAIRETAQMLARIEALPQRIAAGHSA</sequence>
<evidence type="ECO:0000313" key="1">
    <source>
        <dbReference type="EMBL" id="WLI17074.1"/>
    </source>
</evidence>
<dbReference type="Proteomes" id="UP001230768">
    <property type="component" value="Chromosome"/>
</dbReference>
<dbReference type="RefSeq" id="WP_305422822.1">
    <property type="nucleotide sequence ID" value="NZ_CP117430.1"/>
</dbReference>
<evidence type="ECO:0000313" key="2">
    <source>
        <dbReference type="Proteomes" id="UP001230768"/>
    </source>
</evidence>
<keyword evidence="2" id="KW-1185">Reference proteome</keyword>
<protein>
    <submittedName>
        <fullName evidence="1">Uncharacterized protein</fullName>
    </submittedName>
</protein>
<organism evidence="1 2">
    <name type="scientific">Pseudomonas wuhanensis</name>
    <dbReference type="NCBI Taxonomy" id="2954098"/>
    <lineage>
        <taxon>Bacteria</taxon>
        <taxon>Pseudomonadati</taxon>
        <taxon>Pseudomonadota</taxon>
        <taxon>Gammaproteobacteria</taxon>
        <taxon>Pseudomonadales</taxon>
        <taxon>Pseudomonadaceae</taxon>
        <taxon>Pseudomonas</taxon>
    </lineage>
</organism>
<accession>A0ABY9GMU7</accession>
<gene>
    <name evidence="1" type="ORF">PSH88_22880</name>
</gene>
<proteinExistence type="predicted"/>